<feature type="non-terminal residue" evidence="1">
    <location>
        <position position="324"/>
    </location>
</feature>
<keyword evidence="2" id="KW-1185">Reference proteome</keyword>
<comment type="caution">
    <text evidence="1">The sequence shown here is derived from an EMBL/GenBank/DDBJ whole genome shotgun (WGS) entry which is preliminary data.</text>
</comment>
<accession>A0ACA9P1V2</accession>
<dbReference type="EMBL" id="CAJVPM010031451">
    <property type="protein sequence ID" value="CAG8679968.1"/>
    <property type="molecule type" value="Genomic_DNA"/>
</dbReference>
<sequence>CRIEEVLDYGKENHAKGKDTGNNNQQSQEKFGNYPDPTPFSPLSPDDRQPKPTSSSPDNNSEPKPKISSSSQLEKTYKKNFFKRGTESLISLFLEENEPKLFEKSEQYPLLITLSANWVGHSLQLRETINELLKEKKDLLFLEIDTDFEHLLSTRLGVDRIPISLLFFKEKIISGPRAGAMSLARLKEFVNSTVDRNLSEITEEEKIIANLTEEKATYQELLRNNELESQNLRLELEEAKKTITILETARDDSVALEQARKNKEQAQSEAPDSGQLKQNYNLLFEHNNTILSLRREIKEKDAEITQLREDIETAEQLEEQEFQE</sequence>
<protein>
    <submittedName>
        <fullName evidence="1">10066_t:CDS:1</fullName>
    </submittedName>
</protein>
<reference evidence="1" key="1">
    <citation type="submission" date="2021-06" db="EMBL/GenBank/DDBJ databases">
        <authorList>
            <person name="Kallberg Y."/>
            <person name="Tangrot J."/>
            <person name="Rosling A."/>
        </authorList>
    </citation>
    <scope>NUCLEOTIDE SEQUENCE</scope>
    <source>
        <strain evidence="1">AU212A</strain>
    </source>
</reference>
<evidence type="ECO:0000313" key="1">
    <source>
        <dbReference type="EMBL" id="CAG8679968.1"/>
    </source>
</evidence>
<organism evidence="1 2">
    <name type="scientific">Scutellospora calospora</name>
    <dbReference type="NCBI Taxonomy" id="85575"/>
    <lineage>
        <taxon>Eukaryota</taxon>
        <taxon>Fungi</taxon>
        <taxon>Fungi incertae sedis</taxon>
        <taxon>Mucoromycota</taxon>
        <taxon>Glomeromycotina</taxon>
        <taxon>Glomeromycetes</taxon>
        <taxon>Diversisporales</taxon>
        <taxon>Gigasporaceae</taxon>
        <taxon>Scutellospora</taxon>
    </lineage>
</organism>
<dbReference type="Proteomes" id="UP000789860">
    <property type="component" value="Unassembled WGS sequence"/>
</dbReference>
<feature type="non-terminal residue" evidence="1">
    <location>
        <position position="1"/>
    </location>
</feature>
<name>A0ACA9P1V2_9GLOM</name>
<gene>
    <name evidence="1" type="ORF">SCALOS_LOCUS9701</name>
</gene>
<proteinExistence type="predicted"/>
<evidence type="ECO:0000313" key="2">
    <source>
        <dbReference type="Proteomes" id="UP000789860"/>
    </source>
</evidence>